<proteinExistence type="predicted"/>
<dbReference type="EMBL" id="ML769429">
    <property type="protein sequence ID" value="KAE9403039.1"/>
    <property type="molecule type" value="Genomic_DNA"/>
</dbReference>
<dbReference type="Pfam" id="PF20149">
    <property type="entry name" value="DUF6532"/>
    <property type="match status" value="1"/>
</dbReference>
<evidence type="ECO:0000313" key="2">
    <source>
        <dbReference type="EMBL" id="KAE9403039.1"/>
    </source>
</evidence>
<evidence type="ECO:0000259" key="1">
    <source>
        <dbReference type="Pfam" id="PF20149"/>
    </source>
</evidence>
<dbReference type="OrthoDB" id="3225557at2759"/>
<keyword evidence="3" id="KW-1185">Reference proteome</keyword>
<feature type="domain" description="DUF6532" evidence="1">
    <location>
        <begin position="34"/>
        <end position="91"/>
    </location>
</feature>
<reference evidence="2" key="1">
    <citation type="journal article" date="2019" name="Environ. Microbiol.">
        <title>Fungal ecological strategies reflected in gene transcription - a case study of two litter decomposers.</title>
        <authorList>
            <person name="Barbi F."/>
            <person name="Kohler A."/>
            <person name="Barry K."/>
            <person name="Baskaran P."/>
            <person name="Daum C."/>
            <person name="Fauchery L."/>
            <person name="Ihrmark K."/>
            <person name="Kuo A."/>
            <person name="LaButti K."/>
            <person name="Lipzen A."/>
            <person name="Morin E."/>
            <person name="Grigoriev I.V."/>
            <person name="Henrissat B."/>
            <person name="Lindahl B."/>
            <person name="Martin F."/>
        </authorList>
    </citation>
    <scope>NUCLEOTIDE SEQUENCE</scope>
    <source>
        <strain evidence="2">JB14</strain>
    </source>
</reference>
<dbReference type="AlphaFoldDB" id="A0A6A4HX02"/>
<evidence type="ECO:0000313" key="3">
    <source>
        <dbReference type="Proteomes" id="UP000799118"/>
    </source>
</evidence>
<gene>
    <name evidence="2" type="ORF">BT96DRAFT_990682</name>
</gene>
<accession>A0A6A4HX02</accession>
<name>A0A6A4HX02_9AGAR</name>
<dbReference type="InterPro" id="IPR045341">
    <property type="entry name" value="DUF6532"/>
</dbReference>
<dbReference type="Proteomes" id="UP000799118">
    <property type="component" value="Unassembled WGS sequence"/>
</dbReference>
<organism evidence="2 3">
    <name type="scientific">Gymnopus androsaceus JB14</name>
    <dbReference type="NCBI Taxonomy" id="1447944"/>
    <lineage>
        <taxon>Eukaryota</taxon>
        <taxon>Fungi</taxon>
        <taxon>Dikarya</taxon>
        <taxon>Basidiomycota</taxon>
        <taxon>Agaricomycotina</taxon>
        <taxon>Agaricomycetes</taxon>
        <taxon>Agaricomycetidae</taxon>
        <taxon>Agaricales</taxon>
        <taxon>Marasmiineae</taxon>
        <taxon>Omphalotaceae</taxon>
        <taxon>Gymnopus</taxon>
    </lineage>
</organism>
<sequence>MYLSGPSSHRCSAEGAEIPPVVIKCVESYRVAYTKYPDLEPEVPMLIVALAAAAVHFCLSEWATGSLHMVEFRGDKARPEYCNNMELLQKIQ</sequence>
<protein>
    <recommendedName>
        <fullName evidence="1">DUF6532 domain-containing protein</fullName>
    </recommendedName>
</protein>